<dbReference type="GO" id="GO:0016567">
    <property type="term" value="P:protein ubiquitination"/>
    <property type="evidence" value="ECO:0007669"/>
    <property type="project" value="InterPro"/>
</dbReference>
<dbReference type="GO" id="GO:0061630">
    <property type="term" value="F:ubiquitin protein ligase activity"/>
    <property type="evidence" value="ECO:0007669"/>
    <property type="project" value="UniProtKB-EC"/>
</dbReference>
<dbReference type="AlphaFoldDB" id="A0A067PZM9"/>
<keyword evidence="6" id="KW-0863">Zinc-finger</keyword>
<dbReference type="SMART" id="SM00647">
    <property type="entry name" value="IBR"/>
    <property type="match status" value="2"/>
</dbReference>
<evidence type="ECO:0000256" key="7">
    <source>
        <dbReference type="ARBA" id="ARBA00022786"/>
    </source>
</evidence>
<organism evidence="11 12">
    <name type="scientific">Jaapia argillacea MUCL 33604</name>
    <dbReference type="NCBI Taxonomy" id="933084"/>
    <lineage>
        <taxon>Eukaryota</taxon>
        <taxon>Fungi</taxon>
        <taxon>Dikarya</taxon>
        <taxon>Basidiomycota</taxon>
        <taxon>Agaricomycotina</taxon>
        <taxon>Agaricomycetes</taxon>
        <taxon>Agaricomycetidae</taxon>
        <taxon>Jaapiales</taxon>
        <taxon>Jaapiaceae</taxon>
        <taxon>Jaapia</taxon>
    </lineage>
</organism>
<feature type="region of interest" description="Disordered" evidence="9">
    <location>
        <begin position="159"/>
        <end position="184"/>
    </location>
</feature>
<dbReference type="Gene3D" id="1.20.120.1750">
    <property type="match status" value="1"/>
</dbReference>
<evidence type="ECO:0000256" key="9">
    <source>
        <dbReference type="SAM" id="MobiDB-lite"/>
    </source>
</evidence>
<dbReference type="GO" id="GO:0008270">
    <property type="term" value="F:zinc ion binding"/>
    <property type="evidence" value="ECO:0007669"/>
    <property type="project" value="UniProtKB-KW"/>
</dbReference>
<dbReference type="Proteomes" id="UP000027265">
    <property type="component" value="Unassembled WGS sequence"/>
</dbReference>
<comment type="catalytic activity">
    <reaction evidence="1">
        <text>[E2 ubiquitin-conjugating enzyme]-S-ubiquitinyl-L-cysteine + [acceptor protein]-L-lysine = [E2 ubiquitin-conjugating enzyme]-L-cysteine + [acceptor protein]-N(6)-ubiquitinyl-L-lysine.</text>
        <dbReference type="EC" id="2.3.2.31"/>
    </reaction>
</comment>
<evidence type="ECO:0000256" key="2">
    <source>
        <dbReference type="ARBA" id="ARBA00012251"/>
    </source>
</evidence>
<gene>
    <name evidence="11" type="ORF">JAAARDRAFT_597882</name>
</gene>
<keyword evidence="3" id="KW-0808">Transferase</keyword>
<feature type="domain" description="RING-type" evidence="10">
    <location>
        <begin position="201"/>
        <end position="442"/>
    </location>
</feature>
<evidence type="ECO:0000256" key="3">
    <source>
        <dbReference type="ARBA" id="ARBA00022679"/>
    </source>
</evidence>
<dbReference type="PROSITE" id="PS51873">
    <property type="entry name" value="TRIAD"/>
    <property type="match status" value="1"/>
</dbReference>
<dbReference type="InterPro" id="IPR031127">
    <property type="entry name" value="E3_UB_ligase_RBR"/>
</dbReference>
<sequence>MSSPGDDALTELLIAQLLQEDLRDAAATKEAEKIQLDLVLADSAMRKGHIPKRSYNTRSNTPPADGDVALELLAADARLTGDAVYAQSLQLSDEASVVANMQFAMRVAAAEKKALLDAEFARRLQSADEEGMDTDDPQMMDAEVVLGRETVEHILAADPNYKGKGKGRVHDHAQPEGPTTRVKAEPTDAKVKFEDQDIDMTHPSCGICLEPYQATHNPLAAARSANSSGKLPFGLRLPCPAKHGYCLECLASYIRTKIDPQGDGTGSSQAIVFPIRCPECPVNQWPGGIQDDVAVRILEGKGMLLWHHQKLLDSIPRYYCPNPRCSALVQVHEDPDEPQAVCPSCTTLICVPCRVVWHDKMTCETYQALPPDERSPEDQLVLSLAKAKNWRRCPSCTVIVELTQGCNHITCRCGGHFCFKCGSPWDQQTKQCTRQPPCKLWDEEMLLAVEERGREERQRGQPPLGGYIPPHLRLAQPAPPPPYHDIARQFIQDAVQQEINRHAFHWLDDPHVVCGRHWFTTNMVRDLTCGYCDNRLNSLADLQYHLTRVRWHPVYACCGRLFKRAEDFERHTRTYSSRFGEHIHQVRREPANQ</sequence>
<name>A0A067PZM9_9AGAM</name>
<dbReference type="EC" id="2.3.2.31" evidence="2"/>
<evidence type="ECO:0000256" key="1">
    <source>
        <dbReference type="ARBA" id="ARBA00001798"/>
    </source>
</evidence>
<keyword evidence="12" id="KW-1185">Reference proteome</keyword>
<dbReference type="OrthoDB" id="9977870at2759"/>
<dbReference type="HOGENOM" id="CLU_030441_0_0_1"/>
<dbReference type="CDD" id="cd22582">
    <property type="entry name" value="BRcat_RBR_unk"/>
    <property type="match status" value="1"/>
</dbReference>
<dbReference type="InParanoid" id="A0A067PZM9"/>
<dbReference type="InterPro" id="IPR044066">
    <property type="entry name" value="TRIAD_supradom"/>
</dbReference>
<evidence type="ECO:0000259" key="10">
    <source>
        <dbReference type="PROSITE" id="PS51873"/>
    </source>
</evidence>
<dbReference type="STRING" id="933084.A0A067PZM9"/>
<evidence type="ECO:0000256" key="4">
    <source>
        <dbReference type="ARBA" id="ARBA00022723"/>
    </source>
</evidence>
<proteinExistence type="predicted"/>
<evidence type="ECO:0000256" key="8">
    <source>
        <dbReference type="ARBA" id="ARBA00022833"/>
    </source>
</evidence>
<dbReference type="PANTHER" id="PTHR11685">
    <property type="entry name" value="RBR FAMILY RING FINGER AND IBR DOMAIN-CONTAINING"/>
    <property type="match status" value="1"/>
</dbReference>
<keyword evidence="5" id="KW-0677">Repeat</keyword>
<evidence type="ECO:0000313" key="12">
    <source>
        <dbReference type="Proteomes" id="UP000027265"/>
    </source>
</evidence>
<dbReference type="CDD" id="cd22584">
    <property type="entry name" value="Rcat_RBR_unk"/>
    <property type="match status" value="1"/>
</dbReference>
<accession>A0A067PZM9</accession>
<reference evidence="12" key="1">
    <citation type="journal article" date="2014" name="Proc. Natl. Acad. Sci. U.S.A.">
        <title>Extensive sampling of basidiomycete genomes demonstrates inadequacy of the white-rot/brown-rot paradigm for wood decay fungi.</title>
        <authorList>
            <person name="Riley R."/>
            <person name="Salamov A.A."/>
            <person name="Brown D.W."/>
            <person name="Nagy L.G."/>
            <person name="Floudas D."/>
            <person name="Held B.W."/>
            <person name="Levasseur A."/>
            <person name="Lombard V."/>
            <person name="Morin E."/>
            <person name="Otillar R."/>
            <person name="Lindquist E.A."/>
            <person name="Sun H."/>
            <person name="LaButti K.M."/>
            <person name="Schmutz J."/>
            <person name="Jabbour D."/>
            <person name="Luo H."/>
            <person name="Baker S.E."/>
            <person name="Pisabarro A.G."/>
            <person name="Walton J.D."/>
            <person name="Blanchette R.A."/>
            <person name="Henrissat B."/>
            <person name="Martin F."/>
            <person name="Cullen D."/>
            <person name="Hibbett D.S."/>
            <person name="Grigoriev I.V."/>
        </authorList>
    </citation>
    <scope>NUCLEOTIDE SEQUENCE [LARGE SCALE GENOMIC DNA]</scope>
    <source>
        <strain evidence="12">MUCL 33604</strain>
    </source>
</reference>
<evidence type="ECO:0000256" key="6">
    <source>
        <dbReference type="ARBA" id="ARBA00022771"/>
    </source>
</evidence>
<dbReference type="Pfam" id="PF01485">
    <property type="entry name" value="IBR"/>
    <property type="match status" value="2"/>
</dbReference>
<dbReference type="InterPro" id="IPR013083">
    <property type="entry name" value="Znf_RING/FYVE/PHD"/>
</dbReference>
<evidence type="ECO:0000313" key="11">
    <source>
        <dbReference type="EMBL" id="KDQ60169.1"/>
    </source>
</evidence>
<dbReference type="EMBL" id="KL197714">
    <property type="protein sequence ID" value="KDQ60169.1"/>
    <property type="molecule type" value="Genomic_DNA"/>
</dbReference>
<protein>
    <recommendedName>
        <fullName evidence="2">RBR-type E3 ubiquitin transferase</fullName>
        <ecNumber evidence="2">2.3.2.31</ecNumber>
    </recommendedName>
</protein>
<dbReference type="InterPro" id="IPR002867">
    <property type="entry name" value="IBR_dom"/>
</dbReference>
<dbReference type="Gene3D" id="3.30.40.10">
    <property type="entry name" value="Zinc/RING finger domain, C3HC4 (zinc finger)"/>
    <property type="match status" value="1"/>
</dbReference>
<dbReference type="SUPFAM" id="SSF57850">
    <property type="entry name" value="RING/U-box"/>
    <property type="match status" value="3"/>
</dbReference>
<keyword evidence="4" id="KW-0479">Metal-binding</keyword>
<keyword evidence="7" id="KW-0833">Ubl conjugation pathway</keyword>
<evidence type="ECO:0000256" key="5">
    <source>
        <dbReference type="ARBA" id="ARBA00022737"/>
    </source>
</evidence>
<keyword evidence="8" id="KW-0862">Zinc</keyword>